<dbReference type="InterPro" id="IPR028036">
    <property type="entry name" value="DMAC1-like_dom"/>
</dbReference>
<keyword evidence="1" id="KW-0812">Transmembrane</keyword>
<name>A0AAW0UAB9_SCYPA</name>
<feature type="domain" description="Distal membrane-arm assembly complex protein 1-like" evidence="2">
    <location>
        <begin position="13"/>
        <end position="59"/>
    </location>
</feature>
<evidence type="ECO:0000256" key="1">
    <source>
        <dbReference type="SAM" id="Phobius"/>
    </source>
</evidence>
<comment type="caution">
    <text evidence="3">The sequence shown here is derived from an EMBL/GenBank/DDBJ whole genome shotgun (WGS) entry which is preliminary data.</text>
</comment>
<evidence type="ECO:0000313" key="3">
    <source>
        <dbReference type="EMBL" id="KAK8396308.1"/>
    </source>
</evidence>
<dbReference type="EMBL" id="JARAKH010000016">
    <property type="protein sequence ID" value="KAK8396308.1"/>
    <property type="molecule type" value="Genomic_DNA"/>
</dbReference>
<evidence type="ECO:0000313" key="4">
    <source>
        <dbReference type="Proteomes" id="UP001487740"/>
    </source>
</evidence>
<sequence length="83" mass="8512">MASAGAGEGEDKDCLGCRLVGGGGCLGASMYVCYHASRNTHPTGRLLTLLFAGALGGVGLTRLLQLPPFDKSNRDRTTTPATS</sequence>
<accession>A0AAW0UAB9</accession>
<protein>
    <recommendedName>
        <fullName evidence="2">Distal membrane-arm assembly complex protein 1-like domain-containing protein</fullName>
    </recommendedName>
</protein>
<dbReference type="AlphaFoldDB" id="A0AAW0UAB9"/>
<gene>
    <name evidence="3" type="ORF">O3P69_005390</name>
</gene>
<keyword evidence="4" id="KW-1185">Reference proteome</keyword>
<dbReference type="Proteomes" id="UP001487740">
    <property type="component" value="Unassembled WGS sequence"/>
</dbReference>
<dbReference type="Pfam" id="PF15055">
    <property type="entry name" value="DMAC1_Dmo2"/>
    <property type="match status" value="1"/>
</dbReference>
<keyword evidence="1" id="KW-0472">Membrane</keyword>
<organism evidence="3 4">
    <name type="scientific">Scylla paramamosain</name>
    <name type="common">Mud crab</name>
    <dbReference type="NCBI Taxonomy" id="85552"/>
    <lineage>
        <taxon>Eukaryota</taxon>
        <taxon>Metazoa</taxon>
        <taxon>Ecdysozoa</taxon>
        <taxon>Arthropoda</taxon>
        <taxon>Crustacea</taxon>
        <taxon>Multicrustacea</taxon>
        <taxon>Malacostraca</taxon>
        <taxon>Eumalacostraca</taxon>
        <taxon>Eucarida</taxon>
        <taxon>Decapoda</taxon>
        <taxon>Pleocyemata</taxon>
        <taxon>Brachyura</taxon>
        <taxon>Eubrachyura</taxon>
        <taxon>Portunoidea</taxon>
        <taxon>Portunidae</taxon>
        <taxon>Portuninae</taxon>
        <taxon>Scylla</taxon>
    </lineage>
</organism>
<evidence type="ECO:0000259" key="2">
    <source>
        <dbReference type="Pfam" id="PF15055"/>
    </source>
</evidence>
<proteinExistence type="predicted"/>
<reference evidence="3 4" key="1">
    <citation type="submission" date="2023-03" db="EMBL/GenBank/DDBJ databases">
        <title>High-quality genome of Scylla paramamosain provides insights in environmental adaptation.</title>
        <authorList>
            <person name="Zhang L."/>
        </authorList>
    </citation>
    <scope>NUCLEOTIDE SEQUENCE [LARGE SCALE GENOMIC DNA]</scope>
    <source>
        <strain evidence="3">LZ_2023a</strain>
        <tissue evidence="3">Muscle</tissue>
    </source>
</reference>
<feature type="transmembrane region" description="Helical" evidence="1">
    <location>
        <begin position="46"/>
        <end position="64"/>
    </location>
</feature>
<keyword evidence="1" id="KW-1133">Transmembrane helix</keyword>